<evidence type="ECO:0000313" key="2">
    <source>
        <dbReference type="EMBL" id="GAA0752457.1"/>
    </source>
</evidence>
<sequence length="83" mass="8663">MIRTPILAVTLTLLGSVAAHAAEEGKQVAAHSNYDHPAVAVARMAKVRSIDPNTALVQPPASVTWTVQPEAKVIASAGQPELK</sequence>
<keyword evidence="1" id="KW-0732">Signal</keyword>
<feature type="signal peptide" evidence="1">
    <location>
        <begin position="1"/>
        <end position="21"/>
    </location>
</feature>
<gene>
    <name evidence="2" type="ORF">GCM10009107_26310</name>
</gene>
<evidence type="ECO:0000256" key="1">
    <source>
        <dbReference type="SAM" id="SignalP"/>
    </source>
</evidence>
<feature type="chain" id="PRO_5046806143" evidence="1">
    <location>
        <begin position="22"/>
        <end position="83"/>
    </location>
</feature>
<evidence type="ECO:0000313" key="3">
    <source>
        <dbReference type="Proteomes" id="UP001500279"/>
    </source>
</evidence>
<dbReference type="RefSeq" id="WP_141288803.1">
    <property type="nucleotide sequence ID" value="NZ_BAAAEW010000014.1"/>
</dbReference>
<dbReference type="Proteomes" id="UP001500279">
    <property type="component" value="Unassembled WGS sequence"/>
</dbReference>
<dbReference type="EMBL" id="BAAAEW010000014">
    <property type="protein sequence ID" value="GAA0752457.1"/>
    <property type="molecule type" value="Genomic_DNA"/>
</dbReference>
<reference evidence="3" key="1">
    <citation type="journal article" date="2019" name="Int. J. Syst. Evol. Microbiol.">
        <title>The Global Catalogue of Microorganisms (GCM) 10K type strain sequencing project: providing services to taxonomists for standard genome sequencing and annotation.</title>
        <authorList>
            <consortium name="The Broad Institute Genomics Platform"/>
            <consortium name="The Broad Institute Genome Sequencing Center for Infectious Disease"/>
            <person name="Wu L."/>
            <person name="Ma J."/>
        </authorList>
    </citation>
    <scope>NUCLEOTIDE SEQUENCE [LARGE SCALE GENOMIC DNA]</scope>
    <source>
        <strain evidence="3">JCM 15503</strain>
    </source>
</reference>
<accession>A0ABP3V8Y1</accession>
<comment type="caution">
    <text evidence="2">The sequence shown here is derived from an EMBL/GenBank/DDBJ whole genome shotgun (WGS) entry which is preliminary data.</text>
</comment>
<organism evidence="2 3">
    <name type="scientific">Ideonella azotifigens</name>
    <dbReference type="NCBI Taxonomy" id="513160"/>
    <lineage>
        <taxon>Bacteria</taxon>
        <taxon>Pseudomonadati</taxon>
        <taxon>Pseudomonadota</taxon>
        <taxon>Betaproteobacteria</taxon>
        <taxon>Burkholderiales</taxon>
        <taxon>Sphaerotilaceae</taxon>
        <taxon>Ideonella</taxon>
    </lineage>
</organism>
<name>A0ABP3V8Y1_9BURK</name>
<proteinExistence type="predicted"/>
<keyword evidence="3" id="KW-1185">Reference proteome</keyword>
<protein>
    <submittedName>
        <fullName evidence="2">Uncharacterized protein</fullName>
    </submittedName>
</protein>